<comment type="caution">
    <text evidence="1">The sequence shown here is derived from an EMBL/GenBank/DDBJ whole genome shotgun (WGS) entry which is preliminary data.</text>
</comment>
<evidence type="ECO:0000313" key="1">
    <source>
        <dbReference type="EMBL" id="MEQ2285436.1"/>
    </source>
</evidence>
<name>A0ABV0XVQ1_9TELE</name>
<organism evidence="1 2">
    <name type="scientific">Ameca splendens</name>
    <dbReference type="NCBI Taxonomy" id="208324"/>
    <lineage>
        <taxon>Eukaryota</taxon>
        <taxon>Metazoa</taxon>
        <taxon>Chordata</taxon>
        <taxon>Craniata</taxon>
        <taxon>Vertebrata</taxon>
        <taxon>Euteleostomi</taxon>
        <taxon>Actinopterygii</taxon>
        <taxon>Neopterygii</taxon>
        <taxon>Teleostei</taxon>
        <taxon>Neoteleostei</taxon>
        <taxon>Acanthomorphata</taxon>
        <taxon>Ovalentaria</taxon>
        <taxon>Atherinomorphae</taxon>
        <taxon>Cyprinodontiformes</taxon>
        <taxon>Goodeidae</taxon>
        <taxon>Ameca</taxon>
    </lineage>
</organism>
<accession>A0ABV0XVQ1</accession>
<evidence type="ECO:0000313" key="2">
    <source>
        <dbReference type="Proteomes" id="UP001469553"/>
    </source>
</evidence>
<keyword evidence="2" id="KW-1185">Reference proteome</keyword>
<proteinExistence type="predicted"/>
<protein>
    <submittedName>
        <fullName evidence="1">Uncharacterized protein</fullName>
    </submittedName>
</protein>
<dbReference type="Proteomes" id="UP001469553">
    <property type="component" value="Unassembled WGS sequence"/>
</dbReference>
<dbReference type="EMBL" id="JAHRIP010013411">
    <property type="protein sequence ID" value="MEQ2285436.1"/>
    <property type="molecule type" value="Genomic_DNA"/>
</dbReference>
<gene>
    <name evidence="1" type="ORF">AMECASPLE_031770</name>
</gene>
<reference evidence="1 2" key="1">
    <citation type="submission" date="2021-06" db="EMBL/GenBank/DDBJ databases">
        <authorList>
            <person name="Palmer J.M."/>
        </authorList>
    </citation>
    <scope>NUCLEOTIDE SEQUENCE [LARGE SCALE GENOMIC DNA]</scope>
    <source>
        <strain evidence="1 2">AS_MEX2019</strain>
        <tissue evidence="1">Muscle</tissue>
    </source>
</reference>
<sequence length="143" mass="16525">MLPPPALKRDNASLMYASADKGYNKVSLVWKTSVQDFKTHEREWGQFPYSLFVSVSFANGCSCYLSASRKRAHFIIIGPLVQTVFFLSYLYKHIHFTQHTHSFTLTLRPVSIHRNLHLQQTMTQVSVERGRQEQDLGSQFMTL</sequence>